<dbReference type="InterPro" id="IPR023298">
    <property type="entry name" value="ATPase_P-typ_TM_dom_sf"/>
</dbReference>
<evidence type="ECO:0000256" key="1">
    <source>
        <dbReference type="ARBA" id="ARBA00004370"/>
    </source>
</evidence>
<dbReference type="GO" id="GO:0016887">
    <property type="term" value="F:ATP hydrolysis activity"/>
    <property type="evidence" value="ECO:0007669"/>
    <property type="project" value="InterPro"/>
</dbReference>
<keyword evidence="10" id="KW-0378">Hydrolase</keyword>
<dbReference type="EMBL" id="LR593887">
    <property type="protein sequence ID" value="VTS04336.1"/>
    <property type="molecule type" value="Genomic_DNA"/>
</dbReference>
<keyword evidence="8" id="KW-0547">Nucleotide-binding</keyword>
<evidence type="ECO:0000256" key="4">
    <source>
        <dbReference type="ARBA" id="ARBA00022989"/>
    </source>
</evidence>
<comment type="similarity">
    <text evidence="2 8">Belongs to the cation transport ATPase (P-type) (TC 3.A.3) family. Type IB subfamily.</text>
</comment>
<dbReference type="InterPro" id="IPR023299">
    <property type="entry name" value="ATPase_P-typ_cyto_dom_N"/>
</dbReference>
<organism evidence="10">
    <name type="scientific">Tuwongella immobilis</name>
    <dbReference type="NCBI Taxonomy" id="692036"/>
    <lineage>
        <taxon>Bacteria</taxon>
        <taxon>Pseudomonadati</taxon>
        <taxon>Planctomycetota</taxon>
        <taxon>Planctomycetia</taxon>
        <taxon>Gemmatales</taxon>
        <taxon>Gemmataceae</taxon>
        <taxon>Tuwongella</taxon>
    </lineage>
</organism>
<dbReference type="InterPro" id="IPR036412">
    <property type="entry name" value="HAD-like_sf"/>
</dbReference>
<dbReference type="InterPro" id="IPR059000">
    <property type="entry name" value="ATPase_P-type_domA"/>
</dbReference>
<keyword evidence="3 8" id="KW-0812">Transmembrane</keyword>
<feature type="domain" description="P-type ATPase A" evidence="9">
    <location>
        <begin position="140"/>
        <end position="238"/>
    </location>
</feature>
<dbReference type="EMBL" id="LR586016">
    <property type="protein sequence ID" value="VIP03483.1"/>
    <property type="molecule type" value="Genomic_DNA"/>
</dbReference>
<feature type="transmembrane region" description="Helical" evidence="8">
    <location>
        <begin position="580"/>
        <end position="601"/>
    </location>
</feature>
<dbReference type="AlphaFoldDB" id="A0A6C2YQV8"/>
<dbReference type="InterPro" id="IPR051014">
    <property type="entry name" value="Cation_Transport_ATPase_IB"/>
</dbReference>
<keyword evidence="8" id="KW-0479">Metal-binding</keyword>
<keyword evidence="11" id="KW-1185">Reference proteome</keyword>
<evidence type="ECO:0000313" key="10">
    <source>
        <dbReference type="EMBL" id="VIP03483.1"/>
    </source>
</evidence>
<evidence type="ECO:0000256" key="6">
    <source>
        <dbReference type="ARBA" id="ARBA00039097"/>
    </source>
</evidence>
<dbReference type="Gene3D" id="2.70.150.10">
    <property type="entry name" value="Calcium-transporting ATPase, cytoplasmic transduction domain A"/>
    <property type="match status" value="1"/>
</dbReference>
<dbReference type="InterPro" id="IPR001757">
    <property type="entry name" value="P_typ_ATPase"/>
</dbReference>
<feature type="transmembrane region" description="Helical" evidence="8">
    <location>
        <begin position="60"/>
        <end position="78"/>
    </location>
</feature>
<dbReference type="NCBIfam" id="TIGR01525">
    <property type="entry name" value="ATPase-IB_hvy"/>
    <property type="match status" value="1"/>
</dbReference>
<dbReference type="Proteomes" id="UP000464378">
    <property type="component" value="Chromosome"/>
</dbReference>
<dbReference type="PROSITE" id="PS00154">
    <property type="entry name" value="ATPASE_E1_E2"/>
    <property type="match status" value="1"/>
</dbReference>
<dbReference type="SUPFAM" id="SSF56784">
    <property type="entry name" value="HAD-like"/>
    <property type="match status" value="1"/>
</dbReference>
<feature type="transmembrane region" description="Helical" evidence="8">
    <location>
        <begin position="280"/>
        <end position="306"/>
    </location>
</feature>
<feature type="transmembrane region" description="Helical" evidence="8">
    <location>
        <begin position="26"/>
        <end position="44"/>
    </location>
</feature>
<dbReference type="GO" id="GO:0005886">
    <property type="term" value="C:plasma membrane"/>
    <property type="evidence" value="ECO:0007669"/>
    <property type="project" value="UniProtKB-SubCell"/>
</dbReference>
<comment type="subcellular location">
    <subcellularLocation>
        <location evidence="8">Cell membrane</location>
    </subcellularLocation>
    <subcellularLocation>
        <location evidence="1">Membrane</location>
    </subcellularLocation>
</comment>
<accession>A0A6C2YQV8</accession>
<dbReference type="SUPFAM" id="SSF81653">
    <property type="entry name" value="Calcium ATPase, transduction domain A"/>
    <property type="match status" value="1"/>
</dbReference>
<dbReference type="PANTHER" id="PTHR48085">
    <property type="entry name" value="CADMIUM/ZINC-TRANSPORTING ATPASE HMA2-RELATED"/>
    <property type="match status" value="1"/>
</dbReference>
<dbReference type="InParanoid" id="A0A6C2YQV8"/>
<evidence type="ECO:0000256" key="5">
    <source>
        <dbReference type="ARBA" id="ARBA00023136"/>
    </source>
</evidence>
<dbReference type="NCBIfam" id="TIGR01494">
    <property type="entry name" value="ATPase_P-type"/>
    <property type="match status" value="1"/>
</dbReference>
<keyword evidence="5 8" id="KW-0472">Membrane</keyword>
<dbReference type="EC" id="7.2.2.12" evidence="6"/>
<dbReference type="KEGG" id="tim:GMBLW1_04770"/>
<dbReference type="SUPFAM" id="SSF81665">
    <property type="entry name" value="Calcium ATPase, transmembrane domain M"/>
    <property type="match status" value="1"/>
</dbReference>
<protein>
    <recommendedName>
        <fullName evidence="6">P-type Zn(2+) transporter</fullName>
        <ecNumber evidence="6">7.2.2.12</ecNumber>
    </recommendedName>
</protein>
<dbReference type="InterPro" id="IPR023214">
    <property type="entry name" value="HAD_sf"/>
</dbReference>
<feature type="transmembrane region" description="Helical" evidence="8">
    <location>
        <begin position="90"/>
        <end position="115"/>
    </location>
</feature>
<comment type="catalytic activity">
    <reaction evidence="7">
        <text>Zn(2+)(in) + ATP + H2O = Zn(2+)(out) + ADP + phosphate + H(+)</text>
        <dbReference type="Rhea" id="RHEA:20621"/>
        <dbReference type="ChEBI" id="CHEBI:15377"/>
        <dbReference type="ChEBI" id="CHEBI:15378"/>
        <dbReference type="ChEBI" id="CHEBI:29105"/>
        <dbReference type="ChEBI" id="CHEBI:30616"/>
        <dbReference type="ChEBI" id="CHEBI:43474"/>
        <dbReference type="ChEBI" id="CHEBI:456216"/>
        <dbReference type="EC" id="7.2.2.12"/>
    </reaction>
</comment>
<evidence type="ECO:0000259" key="9">
    <source>
        <dbReference type="Pfam" id="PF00122"/>
    </source>
</evidence>
<dbReference type="InterPro" id="IPR008250">
    <property type="entry name" value="ATPase_P-typ_transduc_dom_A_sf"/>
</dbReference>
<dbReference type="InterPro" id="IPR027256">
    <property type="entry name" value="P-typ_ATPase_IB"/>
</dbReference>
<evidence type="ECO:0000256" key="3">
    <source>
        <dbReference type="ARBA" id="ARBA00022692"/>
    </source>
</evidence>
<gene>
    <name evidence="10" type="ORF">GMBLW1_04770</name>
</gene>
<reference evidence="10" key="1">
    <citation type="submission" date="2019-04" db="EMBL/GenBank/DDBJ databases">
        <authorList>
            <consortium name="Science for Life Laboratories"/>
        </authorList>
    </citation>
    <scope>NUCLEOTIDE SEQUENCE</scope>
    <source>
        <strain evidence="10">MBLW1</strain>
    </source>
</reference>
<dbReference type="GO" id="GO:0005524">
    <property type="term" value="F:ATP binding"/>
    <property type="evidence" value="ECO:0007669"/>
    <property type="project" value="UniProtKB-UniRule"/>
</dbReference>
<evidence type="ECO:0000256" key="2">
    <source>
        <dbReference type="ARBA" id="ARBA00006024"/>
    </source>
</evidence>
<keyword evidence="4 8" id="KW-1133">Transmembrane helix</keyword>
<dbReference type="PANTHER" id="PTHR48085:SF5">
    <property type="entry name" value="CADMIUM_ZINC-TRANSPORTING ATPASE HMA4-RELATED"/>
    <property type="match status" value="1"/>
</dbReference>
<dbReference type="Gene3D" id="3.40.1110.10">
    <property type="entry name" value="Calcium-transporting ATPase, cytoplasmic domain N"/>
    <property type="match status" value="1"/>
</dbReference>
<dbReference type="GO" id="GO:0046872">
    <property type="term" value="F:metal ion binding"/>
    <property type="evidence" value="ECO:0007669"/>
    <property type="project" value="UniProtKB-KW"/>
</dbReference>
<dbReference type="Pfam" id="PF00122">
    <property type="entry name" value="E1-E2_ATPase"/>
    <property type="match status" value="1"/>
</dbReference>
<dbReference type="GO" id="GO:0015086">
    <property type="term" value="F:cadmium ion transmembrane transporter activity"/>
    <property type="evidence" value="ECO:0007669"/>
    <property type="project" value="TreeGrafter"/>
</dbReference>
<keyword evidence="8" id="KW-1003">Cell membrane</keyword>
<dbReference type="InterPro" id="IPR018303">
    <property type="entry name" value="ATPase_P-typ_P_site"/>
</dbReference>
<dbReference type="GO" id="GO:0016463">
    <property type="term" value="F:P-type zinc transporter activity"/>
    <property type="evidence" value="ECO:0007669"/>
    <property type="project" value="UniProtKB-EC"/>
</dbReference>
<sequence>MSSMLADSESPSRPIASIWNSSEGRIAAMTVLMLTIHGIIRLGLPPEIRLPGLGVPIRDIPLLLALLAGGGPLVWGLLGKLRRGEFGSDLLAGMSILTAIALGEYLAGTIVVLMLSGGEALEAFAIRQASSVLDALARRMPTLAHRHESGTIHEIPLDTIQIGDTLEILPHDICPVDGTVIAGHGVMDESFLTGEPYQISKAPGSKVISGALNGQHSLTIRADRLPIDSRYANIMKVMRASEQQRPQMRRVADRLGAWYTPMALLLAGLAWLISGESVRFLAVLVVATPCPLLIAIPVAIIGAISLSARRGIIIRDPSILETLPTCTTAIFDKTGTLTAGEPTLTKIELTGKWARETVLRRVGALEQYSKHPLARAVLRVAEAEIARFPVPTQVSEPPGQGMTGTVEETQVIITNRAKARQQFPQMDIPPTSQKAGLECLVVMDDRLAAILRFRDRPRHDSAKFVAHLRPKHALSRTILLSGDRESEVVTLADQVGIDVRHFGKSPEEKWEIVREETQNARTMYLGDGINDAPALAAATVGIAFGTQSDITSEAAGAVILDRTLVKVDELMHISKRLRRIALQSAVGGMTLSIAGMALAATGYLTPVMGAIAQEGIDLIAVLNALRMAWLPRRLQDYDSSLDTRNSRSSEDRNR</sequence>
<proteinExistence type="inferred from homology"/>
<name>A0A6C2YQV8_9BACT</name>
<dbReference type="Pfam" id="PF00702">
    <property type="entry name" value="Hydrolase"/>
    <property type="match status" value="1"/>
</dbReference>
<evidence type="ECO:0000256" key="7">
    <source>
        <dbReference type="ARBA" id="ARBA00047308"/>
    </source>
</evidence>
<dbReference type="Gene3D" id="3.40.50.1000">
    <property type="entry name" value="HAD superfamily/HAD-like"/>
    <property type="match status" value="1"/>
</dbReference>
<evidence type="ECO:0000256" key="8">
    <source>
        <dbReference type="RuleBase" id="RU362081"/>
    </source>
</evidence>
<dbReference type="PRINTS" id="PR00119">
    <property type="entry name" value="CATATPASE"/>
</dbReference>
<evidence type="ECO:0000313" key="11">
    <source>
        <dbReference type="Proteomes" id="UP000464378"/>
    </source>
</evidence>
<keyword evidence="8" id="KW-0067">ATP-binding</keyword>
<feature type="transmembrane region" description="Helical" evidence="8">
    <location>
        <begin position="255"/>
        <end position="274"/>
    </location>
</feature>